<proteinExistence type="predicted"/>
<dbReference type="SUPFAM" id="SSF56672">
    <property type="entry name" value="DNA/RNA polymerases"/>
    <property type="match status" value="1"/>
</dbReference>
<accession>A0A1F8F273</accession>
<evidence type="ECO:0000313" key="2">
    <source>
        <dbReference type="EMBL" id="OGN06778.1"/>
    </source>
</evidence>
<dbReference type="PANTHER" id="PTHR34047:SF8">
    <property type="entry name" value="PROTEIN YKFC"/>
    <property type="match status" value="1"/>
</dbReference>
<dbReference type="CDD" id="cd01651">
    <property type="entry name" value="RT_G2_intron"/>
    <property type="match status" value="1"/>
</dbReference>
<dbReference type="InterPro" id="IPR043502">
    <property type="entry name" value="DNA/RNA_pol_sf"/>
</dbReference>
<dbReference type="AlphaFoldDB" id="A0A1F8F273"/>
<evidence type="ECO:0000313" key="3">
    <source>
        <dbReference type="Proteomes" id="UP000176834"/>
    </source>
</evidence>
<dbReference type="EMBL" id="MGJN01000015">
    <property type="protein sequence ID" value="OGN06778.1"/>
    <property type="molecule type" value="Genomic_DNA"/>
</dbReference>
<sequence length="352" mass="42019">MNNGYFAKHAGEFSSYNFNLFEKIISLENLFSAWNEFRLGKENKSDVQRFALDLEDNIFELYDVLKNNNYVHGPYQSFYLHDPKLRHIFKAQVRDRVLHHALVKIIGPLFEKSFIFDSYSSRKNQGTHKAIKRFRYFAWKLSRNDTKTVWILKCDIKKFFDSVNHDIIIHQIMEKVKDKKAVRLVEHIVNSLNTSSKGGIPLGNLTSQLFSNIYLDILDQSIKRRLRIKHYIRYNDDFLILHENREFLKNLIPIISNFLKNKLNLELHPQKIIIKNWNQGIDFLGYVSFPYHTILRTKTKKRIILKIKRNKEKLRITPEYKKSFYQSTQSYFGILRHCRGRNIRKNMAILIS</sequence>
<name>A0A1F8F273_9BACT</name>
<gene>
    <name evidence="2" type="ORF">A3B86_00215</name>
</gene>
<organism evidence="2 3">
    <name type="scientific">Candidatus Yanofskybacteria bacterium RIFCSPHIGHO2_02_FULL_38_22b</name>
    <dbReference type="NCBI Taxonomy" id="1802673"/>
    <lineage>
        <taxon>Bacteria</taxon>
        <taxon>Candidatus Yanofskyibacteriota</taxon>
    </lineage>
</organism>
<dbReference type="PROSITE" id="PS50878">
    <property type="entry name" value="RT_POL"/>
    <property type="match status" value="1"/>
</dbReference>
<dbReference type="Pfam" id="PF00078">
    <property type="entry name" value="RVT_1"/>
    <property type="match status" value="1"/>
</dbReference>
<protein>
    <recommendedName>
        <fullName evidence="1">Reverse transcriptase domain-containing protein</fullName>
    </recommendedName>
</protein>
<evidence type="ECO:0000259" key="1">
    <source>
        <dbReference type="PROSITE" id="PS50878"/>
    </source>
</evidence>
<feature type="domain" description="Reverse transcriptase" evidence="1">
    <location>
        <begin position="69"/>
        <end position="288"/>
    </location>
</feature>
<dbReference type="InterPro" id="IPR000477">
    <property type="entry name" value="RT_dom"/>
</dbReference>
<dbReference type="PANTHER" id="PTHR34047">
    <property type="entry name" value="NUCLEAR INTRON MATURASE 1, MITOCHONDRIAL-RELATED"/>
    <property type="match status" value="1"/>
</dbReference>
<reference evidence="2 3" key="1">
    <citation type="journal article" date="2016" name="Nat. Commun.">
        <title>Thousands of microbial genomes shed light on interconnected biogeochemical processes in an aquifer system.</title>
        <authorList>
            <person name="Anantharaman K."/>
            <person name="Brown C.T."/>
            <person name="Hug L.A."/>
            <person name="Sharon I."/>
            <person name="Castelle C.J."/>
            <person name="Probst A.J."/>
            <person name="Thomas B.C."/>
            <person name="Singh A."/>
            <person name="Wilkins M.J."/>
            <person name="Karaoz U."/>
            <person name="Brodie E.L."/>
            <person name="Williams K.H."/>
            <person name="Hubbard S.S."/>
            <person name="Banfield J.F."/>
        </authorList>
    </citation>
    <scope>NUCLEOTIDE SEQUENCE [LARGE SCALE GENOMIC DNA]</scope>
</reference>
<dbReference type="InterPro" id="IPR051083">
    <property type="entry name" value="GrpII_Intron_Splice-Mob/Def"/>
</dbReference>
<dbReference type="Proteomes" id="UP000176834">
    <property type="component" value="Unassembled WGS sequence"/>
</dbReference>
<comment type="caution">
    <text evidence="2">The sequence shown here is derived from an EMBL/GenBank/DDBJ whole genome shotgun (WGS) entry which is preliminary data.</text>
</comment>